<dbReference type="EMBL" id="LR134182">
    <property type="protein sequence ID" value="VEB39731.1"/>
    <property type="molecule type" value="Genomic_DNA"/>
</dbReference>
<accession>A0A3S4LDG8</accession>
<protein>
    <recommendedName>
        <fullName evidence="1">diguanylate cyclase</fullName>
        <ecNumber evidence="1">2.7.7.65</ecNumber>
    </recommendedName>
</protein>
<proteinExistence type="predicted"/>
<dbReference type="Proteomes" id="UP000275777">
    <property type="component" value="Chromosome"/>
</dbReference>
<feature type="domain" description="GGDEF" evidence="5">
    <location>
        <begin position="399"/>
        <end position="531"/>
    </location>
</feature>
<dbReference type="Gene3D" id="3.40.50.2300">
    <property type="match status" value="1"/>
</dbReference>
<dbReference type="InterPro" id="IPR043128">
    <property type="entry name" value="Rev_trsase/Diguanyl_cyclase"/>
</dbReference>
<dbReference type="PROSITE" id="PS50110">
    <property type="entry name" value="RESPONSE_REGULATORY"/>
    <property type="match status" value="1"/>
</dbReference>
<dbReference type="EC" id="2.7.7.65" evidence="1"/>
<evidence type="ECO:0000259" key="5">
    <source>
        <dbReference type="PROSITE" id="PS50887"/>
    </source>
</evidence>
<reference evidence="6 7" key="1">
    <citation type="submission" date="2018-12" db="EMBL/GenBank/DDBJ databases">
        <authorList>
            <consortium name="Pathogen Informatics"/>
        </authorList>
    </citation>
    <scope>NUCLEOTIDE SEQUENCE [LARGE SCALE GENOMIC DNA]</scope>
    <source>
        <strain evidence="6 7">NCTC9695</strain>
    </source>
</reference>
<dbReference type="InterPro" id="IPR000160">
    <property type="entry name" value="GGDEF_dom"/>
</dbReference>
<comment type="catalytic activity">
    <reaction evidence="2">
        <text>2 GTP = 3',3'-c-di-GMP + 2 diphosphate</text>
        <dbReference type="Rhea" id="RHEA:24898"/>
        <dbReference type="ChEBI" id="CHEBI:33019"/>
        <dbReference type="ChEBI" id="CHEBI:37565"/>
        <dbReference type="ChEBI" id="CHEBI:58805"/>
        <dbReference type="EC" id="2.7.7.65"/>
    </reaction>
</comment>
<dbReference type="GO" id="GO:0000160">
    <property type="term" value="P:phosphorelay signal transduction system"/>
    <property type="evidence" value="ECO:0007669"/>
    <property type="project" value="InterPro"/>
</dbReference>
<dbReference type="SUPFAM" id="SSF55073">
    <property type="entry name" value="Nucleotide cyclase"/>
    <property type="match status" value="1"/>
</dbReference>
<dbReference type="InterPro" id="IPR050469">
    <property type="entry name" value="Diguanylate_Cyclase"/>
</dbReference>
<evidence type="ECO:0000313" key="6">
    <source>
        <dbReference type="EMBL" id="VEB39731.1"/>
    </source>
</evidence>
<dbReference type="PROSITE" id="PS50887">
    <property type="entry name" value="GGDEF"/>
    <property type="match status" value="1"/>
</dbReference>
<dbReference type="NCBIfam" id="TIGR00254">
    <property type="entry name" value="GGDEF"/>
    <property type="match status" value="1"/>
</dbReference>
<dbReference type="InterPro" id="IPR001789">
    <property type="entry name" value="Sig_transdc_resp-reg_receiver"/>
</dbReference>
<evidence type="ECO:0000259" key="4">
    <source>
        <dbReference type="PROSITE" id="PS50110"/>
    </source>
</evidence>
<name>A0A3S4LDG8_CHRVL</name>
<evidence type="ECO:0000256" key="1">
    <source>
        <dbReference type="ARBA" id="ARBA00012528"/>
    </source>
</evidence>
<dbReference type="GO" id="GO:0043709">
    <property type="term" value="P:cell adhesion involved in single-species biofilm formation"/>
    <property type="evidence" value="ECO:0007669"/>
    <property type="project" value="TreeGrafter"/>
</dbReference>
<sequence>MKQAASIHPGQRIHLAREIDRIGYMLVSRWERPLAAHLLSLVTRLETLVRTVSLAELAKEARALATLLEQWLQKPEASPSEQARYGQLRHHLGVVCQLGLMERQQALGNLDGLLQPGGADSLLYMWLPAGLVDGRLQRQLACFGFEVTVVSQAAKLAKVLQRQAPAAVVAFADFTHNDPILQLAPAISSCCPLVVTSPRRDFPARLEAVRMGASGFLDWPLQVNQLVDLLSFGDIGERRDPLRVLIVEDMASLAGLYSRVLGAHGVEATSETNPERVPELIEHLNPDLILMDMYMPQCNGIELAKVIRQQRLLDGIPIVFLSVEKRQTVQLDALTLGIDGFLTKPVAPEELVVTVVNRARRYRKLRSYIANDSLTGLLNHSHLHGQLDSAILRARRVGQPLSLAMLDLDYFKQVNDNYGHQVGDEVLLTLARFLKERLRRTDLVGRYGGEEFAIVLSGTPADKAHGMLETLRQDFGLLEQQVGERTFRQTFSAGISSLASAATSTELVQQADEMLYRAKAAGRNRVVCHEG</sequence>
<dbReference type="Pfam" id="PF00072">
    <property type="entry name" value="Response_reg"/>
    <property type="match status" value="1"/>
</dbReference>
<dbReference type="PANTHER" id="PTHR45138">
    <property type="entry name" value="REGULATORY COMPONENTS OF SENSORY TRANSDUCTION SYSTEM"/>
    <property type="match status" value="1"/>
</dbReference>
<keyword evidence="3" id="KW-0597">Phosphoprotein</keyword>
<evidence type="ECO:0000256" key="2">
    <source>
        <dbReference type="ARBA" id="ARBA00034247"/>
    </source>
</evidence>
<gene>
    <name evidence="6" type="primary">pleD_1</name>
    <name evidence="6" type="ORF">NCTC9695_00116</name>
</gene>
<organism evidence="6 7">
    <name type="scientific">Chromobacterium violaceum</name>
    <dbReference type="NCBI Taxonomy" id="536"/>
    <lineage>
        <taxon>Bacteria</taxon>
        <taxon>Pseudomonadati</taxon>
        <taxon>Pseudomonadota</taxon>
        <taxon>Betaproteobacteria</taxon>
        <taxon>Neisseriales</taxon>
        <taxon>Chromobacteriaceae</taxon>
        <taxon>Chromobacterium</taxon>
    </lineage>
</organism>
<dbReference type="Pfam" id="PF00990">
    <property type="entry name" value="GGDEF"/>
    <property type="match status" value="1"/>
</dbReference>
<dbReference type="CDD" id="cd00156">
    <property type="entry name" value="REC"/>
    <property type="match status" value="1"/>
</dbReference>
<dbReference type="PANTHER" id="PTHR45138:SF9">
    <property type="entry name" value="DIGUANYLATE CYCLASE DGCM-RELATED"/>
    <property type="match status" value="1"/>
</dbReference>
<dbReference type="GO" id="GO:0052621">
    <property type="term" value="F:diguanylate cyclase activity"/>
    <property type="evidence" value="ECO:0007669"/>
    <property type="project" value="UniProtKB-EC"/>
</dbReference>
<evidence type="ECO:0000256" key="3">
    <source>
        <dbReference type="PROSITE-ProRule" id="PRU00169"/>
    </source>
</evidence>
<dbReference type="FunFam" id="3.30.70.270:FF:000001">
    <property type="entry name" value="Diguanylate cyclase domain protein"/>
    <property type="match status" value="1"/>
</dbReference>
<dbReference type="SMART" id="SM00448">
    <property type="entry name" value="REC"/>
    <property type="match status" value="1"/>
</dbReference>
<feature type="modified residue" description="4-aspartylphosphate" evidence="3">
    <location>
        <position position="292"/>
    </location>
</feature>
<dbReference type="InterPro" id="IPR029787">
    <property type="entry name" value="Nucleotide_cyclase"/>
</dbReference>
<feature type="domain" description="Response regulatory" evidence="4">
    <location>
        <begin position="243"/>
        <end position="359"/>
    </location>
</feature>
<dbReference type="CDD" id="cd01949">
    <property type="entry name" value="GGDEF"/>
    <property type="match status" value="1"/>
</dbReference>
<dbReference type="GO" id="GO:0005886">
    <property type="term" value="C:plasma membrane"/>
    <property type="evidence" value="ECO:0007669"/>
    <property type="project" value="TreeGrafter"/>
</dbReference>
<dbReference type="SMART" id="SM00267">
    <property type="entry name" value="GGDEF"/>
    <property type="match status" value="1"/>
</dbReference>
<dbReference type="InterPro" id="IPR011006">
    <property type="entry name" value="CheY-like_superfamily"/>
</dbReference>
<dbReference type="GO" id="GO:1902201">
    <property type="term" value="P:negative regulation of bacterial-type flagellum-dependent cell motility"/>
    <property type="evidence" value="ECO:0007669"/>
    <property type="project" value="TreeGrafter"/>
</dbReference>
<dbReference type="SUPFAM" id="SSF52172">
    <property type="entry name" value="CheY-like"/>
    <property type="match status" value="1"/>
</dbReference>
<dbReference type="Gene3D" id="3.30.70.270">
    <property type="match status" value="1"/>
</dbReference>
<dbReference type="AlphaFoldDB" id="A0A3S4LDG8"/>
<evidence type="ECO:0000313" key="7">
    <source>
        <dbReference type="Proteomes" id="UP000275777"/>
    </source>
</evidence>